<organism evidence="1">
    <name type="scientific">Anguilla anguilla</name>
    <name type="common">European freshwater eel</name>
    <name type="synonym">Muraena anguilla</name>
    <dbReference type="NCBI Taxonomy" id="7936"/>
    <lineage>
        <taxon>Eukaryota</taxon>
        <taxon>Metazoa</taxon>
        <taxon>Chordata</taxon>
        <taxon>Craniata</taxon>
        <taxon>Vertebrata</taxon>
        <taxon>Euteleostomi</taxon>
        <taxon>Actinopterygii</taxon>
        <taxon>Neopterygii</taxon>
        <taxon>Teleostei</taxon>
        <taxon>Anguilliformes</taxon>
        <taxon>Anguillidae</taxon>
        <taxon>Anguilla</taxon>
    </lineage>
</organism>
<dbReference type="EMBL" id="GBXM01074573">
    <property type="protein sequence ID" value="JAH34004.1"/>
    <property type="molecule type" value="Transcribed_RNA"/>
</dbReference>
<reference evidence="1" key="2">
    <citation type="journal article" date="2015" name="Fish Shellfish Immunol.">
        <title>Early steps in the European eel (Anguilla anguilla)-Vibrio vulnificus interaction in the gills: Role of the RtxA13 toxin.</title>
        <authorList>
            <person name="Callol A."/>
            <person name="Pajuelo D."/>
            <person name="Ebbesson L."/>
            <person name="Teles M."/>
            <person name="MacKenzie S."/>
            <person name="Amaro C."/>
        </authorList>
    </citation>
    <scope>NUCLEOTIDE SEQUENCE</scope>
</reference>
<sequence length="9" mass="933">MRGVPVGCD</sequence>
<reference evidence="1" key="1">
    <citation type="submission" date="2014-11" db="EMBL/GenBank/DDBJ databases">
        <authorList>
            <person name="Amaro Gonzalez C."/>
        </authorList>
    </citation>
    <scope>NUCLEOTIDE SEQUENCE</scope>
</reference>
<proteinExistence type="predicted"/>
<name>A0A0E9RXP6_ANGAN</name>
<protein>
    <submittedName>
        <fullName evidence="1">Uncharacterized protein</fullName>
    </submittedName>
</protein>
<accession>A0A0E9RXP6</accession>
<evidence type="ECO:0000313" key="1">
    <source>
        <dbReference type="EMBL" id="JAH34004.1"/>
    </source>
</evidence>